<feature type="transmembrane region" description="Helical" evidence="1">
    <location>
        <begin position="241"/>
        <end position="258"/>
    </location>
</feature>
<feature type="transmembrane region" description="Helical" evidence="1">
    <location>
        <begin position="181"/>
        <end position="196"/>
    </location>
</feature>
<dbReference type="EMBL" id="CP064782">
    <property type="protein sequence ID" value="QWT47927.1"/>
    <property type="molecule type" value="Genomic_DNA"/>
</dbReference>
<protein>
    <submittedName>
        <fullName evidence="3">Acyltransferase</fullName>
    </submittedName>
</protein>
<feature type="transmembrane region" description="Helical" evidence="1">
    <location>
        <begin position="42"/>
        <end position="64"/>
    </location>
</feature>
<evidence type="ECO:0000313" key="3">
    <source>
        <dbReference type="EMBL" id="QWT47927.1"/>
    </source>
</evidence>
<feature type="transmembrane region" description="Helical" evidence="1">
    <location>
        <begin position="12"/>
        <end position="30"/>
    </location>
</feature>
<dbReference type="GO" id="GO:0009103">
    <property type="term" value="P:lipopolysaccharide biosynthetic process"/>
    <property type="evidence" value="ECO:0007669"/>
    <property type="project" value="TreeGrafter"/>
</dbReference>
<keyword evidence="1" id="KW-1133">Transmembrane helix</keyword>
<dbReference type="RefSeq" id="WP_216130007.1">
    <property type="nucleotide sequence ID" value="NZ_CP064782.1"/>
</dbReference>
<dbReference type="InterPro" id="IPR050879">
    <property type="entry name" value="Acyltransferase_3"/>
</dbReference>
<name>A0A975XTN6_9RHOO</name>
<dbReference type="PANTHER" id="PTHR23028:SF53">
    <property type="entry name" value="ACYL_TRANSF_3 DOMAIN-CONTAINING PROTEIN"/>
    <property type="match status" value="1"/>
</dbReference>
<dbReference type="KEGG" id="aiq:Azoinq_08560"/>
<feature type="transmembrane region" description="Helical" evidence="1">
    <location>
        <begin position="89"/>
        <end position="109"/>
    </location>
</feature>
<keyword evidence="1" id="KW-0812">Transmembrane</keyword>
<dbReference type="GO" id="GO:0016747">
    <property type="term" value="F:acyltransferase activity, transferring groups other than amino-acyl groups"/>
    <property type="evidence" value="ECO:0007669"/>
    <property type="project" value="InterPro"/>
</dbReference>
<evidence type="ECO:0000313" key="4">
    <source>
        <dbReference type="Proteomes" id="UP000683428"/>
    </source>
</evidence>
<sequence length="386" mass="43799">MNTSNKNLDIEVLRGFAILFVLFHHRVWLLPGGKWAYLDNYITFWGGVDLFLVISGFVIGRGLLKNWQRAETPIVFMCQMGAFWIRRAWRIWPIASLWMLIPLIGSILFGQELWGKVAPNITTVASILTGTQNVHAYLGENGFVDRGSLAYVPYWSLSLEEQFYLLFPVILFALMGGRKRLLAPILILLIALQLFAPRAVWSLAWALRSDALLFGVLIAYSLHNQNIRKIWEPTFLDNSPLRWVILPAILILIAIYSAGKVVPFSTGAVALLSAILVWIASYNKSYLFPLGVLKKVLVYVGGRSYSIYLVHMNVFFATRELWSHLLPPGVEADGRYTLRFLVTAIPLVFVLSEISYRFVETPLREKGRKIAESYLSRHLPALVADK</sequence>
<dbReference type="AlphaFoldDB" id="A0A975XTN6"/>
<evidence type="ECO:0000259" key="2">
    <source>
        <dbReference type="Pfam" id="PF01757"/>
    </source>
</evidence>
<gene>
    <name evidence="3" type="ORF">Azoinq_08560</name>
</gene>
<dbReference type="InterPro" id="IPR002656">
    <property type="entry name" value="Acyl_transf_3_dom"/>
</dbReference>
<proteinExistence type="predicted"/>
<feature type="transmembrane region" description="Helical" evidence="1">
    <location>
        <begin position="336"/>
        <end position="359"/>
    </location>
</feature>
<evidence type="ECO:0000256" key="1">
    <source>
        <dbReference type="SAM" id="Phobius"/>
    </source>
</evidence>
<accession>A0A975XTN6</accession>
<dbReference type="PANTHER" id="PTHR23028">
    <property type="entry name" value="ACETYLTRANSFERASE"/>
    <property type="match status" value="1"/>
</dbReference>
<keyword evidence="4" id="KW-1185">Reference proteome</keyword>
<feature type="transmembrane region" description="Helical" evidence="1">
    <location>
        <begin position="202"/>
        <end position="220"/>
    </location>
</feature>
<feature type="transmembrane region" description="Helical" evidence="1">
    <location>
        <begin position="296"/>
        <end position="316"/>
    </location>
</feature>
<keyword evidence="1" id="KW-0472">Membrane</keyword>
<keyword evidence="3" id="KW-0012">Acyltransferase</keyword>
<feature type="domain" description="Acyltransferase 3" evidence="2">
    <location>
        <begin position="8"/>
        <end position="335"/>
    </location>
</feature>
<feature type="transmembrane region" description="Helical" evidence="1">
    <location>
        <begin position="264"/>
        <end position="284"/>
    </location>
</feature>
<keyword evidence="3" id="KW-0808">Transferase</keyword>
<dbReference type="Pfam" id="PF01757">
    <property type="entry name" value="Acyl_transf_3"/>
    <property type="match status" value="1"/>
</dbReference>
<reference evidence="3" key="1">
    <citation type="submission" date="2020-11" db="EMBL/GenBank/DDBJ databases">
        <title>Azospira inquinata sp. nov.</title>
        <authorList>
            <person name="Moe W.M."/>
            <person name="Mikes M.C."/>
        </authorList>
    </citation>
    <scope>NUCLEOTIDE SEQUENCE</scope>
    <source>
        <strain evidence="3">Azo-3</strain>
    </source>
</reference>
<dbReference type="GO" id="GO:0016020">
    <property type="term" value="C:membrane"/>
    <property type="evidence" value="ECO:0007669"/>
    <property type="project" value="TreeGrafter"/>
</dbReference>
<feature type="transmembrane region" description="Helical" evidence="1">
    <location>
        <begin position="154"/>
        <end position="174"/>
    </location>
</feature>
<organism evidence="3 4">
    <name type="scientific">Azospira inquinata</name>
    <dbReference type="NCBI Taxonomy" id="2785627"/>
    <lineage>
        <taxon>Bacteria</taxon>
        <taxon>Pseudomonadati</taxon>
        <taxon>Pseudomonadota</taxon>
        <taxon>Betaproteobacteria</taxon>
        <taxon>Rhodocyclales</taxon>
        <taxon>Rhodocyclaceae</taxon>
        <taxon>Azospira</taxon>
    </lineage>
</organism>
<dbReference type="Proteomes" id="UP000683428">
    <property type="component" value="Chromosome"/>
</dbReference>